<dbReference type="EMBL" id="FN649751">
    <property type="protein sequence ID" value="CBN75161.1"/>
    <property type="molecule type" value="Genomic_DNA"/>
</dbReference>
<accession>D8LSA4</accession>
<dbReference type="STRING" id="2880.D8LSA4"/>
<proteinExistence type="predicted"/>
<dbReference type="OMA" id="MSACHHI"/>
<feature type="signal peptide" evidence="3">
    <location>
        <begin position="1"/>
        <end position="30"/>
    </location>
</feature>
<feature type="compositionally biased region" description="Acidic residues" evidence="1">
    <location>
        <begin position="161"/>
        <end position="176"/>
    </location>
</feature>
<keyword evidence="3" id="KW-0732">Signal</keyword>
<keyword evidence="5" id="KW-1185">Reference proteome</keyword>
<dbReference type="AlphaFoldDB" id="D8LSA4"/>
<dbReference type="Proteomes" id="UP000002630">
    <property type="component" value="Linkage Group LG26"/>
</dbReference>
<dbReference type="InParanoid" id="D8LSA4"/>
<gene>
    <name evidence="4" type="ORF">Esi_0070_0125</name>
</gene>
<evidence type="ECO:0008006" key="6">
    <source>
        <dbReference type="Google" id="ProtNLM"/>
    </source>
</evidence>
<dbReference type="PROSITE" id="PS51257">
    <property type="entry name" value="PROKAR_LIPOPROTEIN"/>
    <property type="match status" value="1"/>
</dbReference>
<dbReference type="EMBL" id="FN648927">
    <property type="protein sequence ID" value="CBN75161.1"/>
    <property type="molecule type" value="Genomic_DNA"/>
</dbReference>
<dbReference type="eggNOG" id="ENOG502QV7X">
    <property type="taxonomic scope" value="Eukaryota"/>
</dbReference>
<name>D8LSA4_ECTSI</name>
<feature type="region of interest" description="Disordered" evidence="1">
    <location>
        <begin position="463"/>
        <end position="509"/>
    </location>
</feature>
<keyword evidence="2" id="KW-0472">Membrane</keyword>
<protein>
    <recommendedName>
        <fullName evidence="6">Late embryogenesis abundant protein LEA-2 subgroup domain-containing protein</fullName>
    </recommendedName>
</protein>
<dbReference type="OrthoDB" id="46152at2759"/>
<feature type="chain" id="PRO_5003117451" description="Late embryogenesis abundant protein LEA-2 subgroup domain-containing protein" evidence="3">
    <location>
        <begin position="31"/>
        <end position="509"/>
    </location>
</feature>
<reference evidence="4 5" key="1">
    <citation type="journal article" date="2010" name="Nature">
        <title>The Ectocarpus genome and the independent evolution of multicellularity in brown algae.</title>
        <authorList>
            <person name="Cock J.M."/>
            <person name="Sterck L."/>
            <person name="Rouze P."/>
            <person name="Scornet D."/>
            <person name="Allen A.E."/>
            <person name="Amoutzias G."/>
            <person name="Anthouard V."/>
            <person name="Artiguenave F."/>
            <person name="Aury J.M."/>
            <person name="Badger J.H."/>
            <person name="Beszteri B."/>
            <person name="Billiau K."/>
            <person name="Bonnet E."/>
            <person name="Bothwell J.H."/>
            <person name="Bowler C."/>
            <person name="Boyen C."/>
            <person name="Brownlee C."/>
            <person name="Carrano C.J."/>
            <person name="Charrier B."/>
            <person name="Cho G.Y."/>
            <person name="Coelho S.M."/>
            <person name="Collen J."/>
            <person name="Corre E."/>
            <person name="Da Silva C."/>
            <person name="Delage L."/>
            <person name="Delaroque N."/>
            <person name="Dittami S.M."/>
            <person name="Doulbeau S."/>
            <person name="Elias M."/>
            <person name="Farnham G."/>
            <person name="Gachon C.M."/>
            <person name="Gschloessl B."/>
            <person name="Heesch S."/>
            <person name="Jabbari K."/>
            <person name="Jubin C."/>
            <person name="Kawai H."/>
            <person name="Kimura K."/>
            <person name="Kloareg B."/>
            <person name="Kupper F.C."/>
            <person name="Lang D."/>
            <person name="Le Bail A."/>
            <person name="Leblanc C."/>
            <person name="Lerouge P."/>
            <person name="Lohr M."/>
            <person name="Lopez P.J."/>
            <person name="Martens C."/>
            <person name="Maumus F."/>
            <person name="Michel G."/>
            <person name="Miranda-Saavedra D."/>
            <person name="Morales J."/>
            <person name="Moreau H."/>
            <person name="Motomura T."/>
            <person name="Nagasato C."/>
            <person name="Napoli C.A."/>
            <person name="Nelson D.R."/>
            <person name="Nyvall-Collen P."/>
            <person name="Peters A.F."/>
            <person name="Pommier C."/>
            <person name="Potin P."/>
            <person name="Poulain J."/>
            <person name="Quesneville H."/>
            <person name="Read B."/>
            <person name="Rensing S.A."/>
            <person name="Ritter A."/>
            <person name="Rousvoal S."/>
            <person name="Samanta M."/>
            <person name="Samson G."/>
            <person name="Schroeder D.C."/>
            <person name="Segurens B."/>
            <person name="Strittmatter M."/>
            <person name="Tonon T."/>
            <person name="Tregear J.W."/>
            <person name="Valentin K."/>
            <person name="von Dassow P."/>
            <person name="Yamagishi T."/>
            <person name="Van de Peer Y."/>
            <person name="Wincker P."/>
        </authorList>
    </citation>
    <scope>NUCLEOTIDE SEQUENCE [LARGE SCALE GENOMIC DNA]</scope>
    <source>
        <strain evidence="5">Ec32 / CCAP1310/4</strain>
    </source>
</reference>
<organism evidence="4 5">
    <name type="scientific">Ectocarpus siliculosus</name>
    <name type="common">Brown alga</name>
    <name type="synonym">Conferva siliculosa</name>
    <dbReference type="NCBI Taxonomy" id="2880"/>
    <lineage>
        <taxon>Eukaryota</taxon>
        <taxon>Sar</taxon>
        <taxon>Stramenopiles</taxon>
        <taxon>Ochrophyta</taxon>
        <taxon>PX clade</taxon>
        <taxon>Phaeophyceae</taxon>
        <taxon>Ectocarpales</taxon>
        <taxon>Ectocarpaceae</taxon>
        <taxon>Ectocarpus</taxon>
    </lineage>
</organism>
<evidence type="ECO:0000256" key="2">
    <source>
        <dbReference type="SAM" id="Phobius"/>
    </source>
</evidence>
<sequence>MKLIRGRSVLPVAVSLLLAVAAILLPGAGATSCSVLDSCGACRNTTLCHWCPDQQCHVIGSFHGCAYGTYCYNNNQCQRELPEFKGYEAPSIAVLLGVFLVGSTTLFCGIAGISIAREYAKESAATRRQNALRVTTFSPDRSVRLTAAEPSGDGGYITLAGDDDSEEHDDDADDESSVLMRGGGIGTRGPSGPSAAEEGGAEAAAATATAPAVPKGKRDFGRAGARRVGRSTSRTRRRRRRREAAEAEALSGPSPLARKVYCVTRLVCGTSMAVASLMCGVVIGFAPHAPGVNVCNTEFDWGSIVHSIKSAGVEADFQILVSIYNPNVLNAEIETGSALLYHGDTEVGVMAFEPALLAGGYVTDILLTITFKTEVWEEAHLGLEYETGQLAFLMDATISASVMWHGYKTYPFTFSINNYYIKVADTTGYDRSLCNCTQMMQGGKRPQQERPQLRYDQVAELPFDVAGDGGGGAQTAGEGEDRQDALTAAEGVLPPTMRDDVGSRVAVKQ</sequence>
<feature type="compositionally biased region" description="Low complexity" evidence="1">
    <location>
        <begin position="190"/>
        <end position="212"/>
    </location>
</feature>
<feature type="transmembrane region" description="Helical" evidence="2">
    <location>
        <begin position="92"/>
        <end position="113"/>
    </location>
</feature>
<keyword evidence="2" id="KW-0812">Transmembrane</keyword>
<evidence type="ECO:0000256" key="1">
    <source>
        <dbReference type="SAM" id="MobiDB-lite"/>
    </source>
</evidence>
<keyword evidence="2" id="KW-1133">Transmembrane helix</keyword>
<evidence type="ECO:0000313" key="5">
    <source>
        <dbReference type="Proteomes" id="UP000002630"/>
    </source>
</evidence>
<feature type="compositionally biased region" description="Basic residues" evidence="1">
    <location>
        <begin position="224"/>
        <end position="242"/>
    </location>
</feature>
<evidence type="ECO:0000256" key="3">
    <source>
        <dbReference type="SAM" id="SignalP"/>
    </source>
</evidence>
<evidence type="ECO:0000313" key="4">
    <source>
        <dbReference type="EMBL" id="CBN75161.1"/>
    </source>
</evidence>
<feature type="region of interest" description="Disordered" evidence="1">
    <location>
        <begin position="145"/>
        <end position="250"/>
    </location>
</feature>
<feature type="transmembrane region" description="Helical" evidence="2">
    <location>
        <begin position="266"/>
        <end position="286"/>
    </location>
</feature>